<evidence type="ECO:0008006" key="5">
    <source>
        <dbReference type="Google" id="ProtNLM"/>
    </source>
</evidence>
<dbReference type="InterPro" id="IPR028082">
    <property type="entry name" value="Peripla_BP_I"/>
</dbReference>
<dbReference type="KEGG" id="fsm:CCS41_10705"/>
<dbReference type="PANTHER" id="PTHR38038:SF1">
    <property type="entry name" value="PENICILLIN-BINDING PROTEIN ACTIVATOR LPOA"/>
    <property type="match status" value="1"/>
</dbReference>
<feature type="region of interest" description="Disordered" evidence="2">
    <location>
        <begin position="38"/>
        <end position="67"/>
    </location>
</feature>
<dbReference type="Proteomes" id="UP000261875">
    <property type="component" value="Chromosome"/>
</dbReference>
<evidence type="ECO:0000313" key="3">
    <source>
        <dbReference type="EMBL" id="AWK14834.1"/>
    </source>
</evidence>
<dbReference type="SUPFAM" id="SSF53822">
    <property type="entry name" value="Periplasmic binding protein-like I"/>
    <property type="match status" value="1"/>
</dbReference>
<keyword evidence="4" id="KW-1185">Reference proteome</keyword>
<dbReference type="Pfam" id="PF04348">
    <property type="entry name" value="LppC"/>
    <property type="match status" value="2"/>
</dbReference>
<proteinExistence type="predicted"/>
<dbReference type="PANTHER" id="PTHR38038">
    <property type="entry name" value="PENICILLIN-BINDING PROTEIN ACTIVATOR LPOA"/>
    <property type="match status" value="1"/>
</dbReference>
<dbReference type="OrthoDB" id="6708821at2"/>
<feature type="region of interest" description="Disordered" evidence="2">
    <location>
        <begin position="436"/>
        <end position="459"/>
    </location>
</feature>
<dbReference type="GO" id="GO:0030234">
    <property type="term" value="F:enzyme regulator activity"/>
    <property type="evidence" value="ECO:0007669"/>
    <property type="project" value="TreeGrafter"/>
</dbReference>
<dbReference type="EMBL" id="CP021659">
    <property type="protein sequence ID" value="AWK14834.1"/>
    <property type="molecule type" value="Genomic_DNA"/>
</dbReference>
<sequence length="565" mass="62646">MLSSICVRTFVDTQIALFMAVVLAVFILSGCADDDPQMPPPSNILHNTSTHSDNRLPPVQHSQNDNNSDERLLTIRGYLFQEPLLEDEQDHQDNIDNTWQTLTQLTPQQLNELVINTDENVLQAWLDLVKLYHDSKQNQNLLRVEIRKWQTRHPLHPAVKNLPTPLKQKINFIPVSTDKIALLLPLSGSAKVFGEAIRQGFLDAHSGLPVVTMPMPTVMAANDDVNPDQVDHLLDPVESVANTTTTFNPQVKVYDTESQPVAKILALAQQEGATLVVGPLLKPEVAQLATIATTLNILALNHSEESKTSTNICYFSLSPKDEARNAAHHLWQKKKQTPLLITPQGTFGDAIAYAFTQEWHKLGGQTVLQQRFASMSKLKQAINRGQGIRLSGQPVSPLPGSPPVTAAMSNHVDAVYIVATPGEMTLIKPMIEMTTDSPTKPELFTSSRSNQTNSSRKNNNQYSISADYYLEMEGIQFSEIPLIAGSNPALMKQAADKYNNDYSLIRLYAMGIDAWALANYFAEMRQIAGFHLSGTTGDLNVTTDCVISRKLPWLQYRQGKLIPAI</sequence>
<protein>
    <recommendedName>
        <fullName evidence="5">Penicillin-binding protein activator LpoA</fullName>
    </recommendedName>
</protein>
<dbReference type="CDD" id="cd06339">
    <property type="entry name" value="PBP1_YraM_LppC_lipoprotein-like"/>
    <property type="match status" value="1"/>
</dbReference>
<evidence type="ECO:0000256" key="2">
    <source>
        <dbReference type="SAM" id="MobiDB-lite"/>
    </source>
</evidence>
<dbReference type="STRING" id="1878942.GCA_900128755_01089"/>
<evidence type="ECO:0000256" key="1">
    <source>
        <dbReference type="ARBA" id="ARBA00023136"/>
    </source>
</evidence>
<keyword evidence="1" id="KW-0472">Membrane</keyword>
<organism evidence="3 4">
    <name type="scientific">Candidatus Fukatsuia symbiotica</name>
    <dbReference type="NCBI Taxonomy" id="1878942"/>
    <lineage>
        <taxon>Bacteria</taxon>
        <taxon>Pseudomonadati</taxon>
        <taxon>Pseudomonadota</taxon>
        <taxon>Gammaproteobacteria</taxon>
        <taxon>Enterobacterales</taxon>
        <taxon>Yersiniaceae</taxon>
        <taxon>Candidatus Fukatsuia</taxon>
    </lineage>
</organism>
<dbReference type="GO" id="GO:0031241">
    <property type="term" value="C:periplasmic side of cell outer membrane"/>
    <property type="evidence" value="ECO:0007669"/>
    <property type="project" value="TreeGrafter"/>
</dbReference>
<accession>A0A2U8I9V6</accession>
<evidence type="ECO:0000313" key="4">
    <source>
        <dbReference type="Proteomes" id="UP000261875"/>
    </source>
</evidence>
<name>A0A2U8I9V6_9GAMM</name>
<dbReference type="Gene3D" id="3.40.50.2300">
    <property type="match status" value="2"/>
</dbReference>
<dbReference type="RefSeq" id="WP_072549994.1">
    <property type="nucleotide sequence ID" value="NZ_CP021659.1"/>
</dbReference>
<gene>
    <name evidence="3" type="ORF">CCS41_10705</name>
</gene>
<dbReference type="AlphaFoldDB" id="A0A2U8I9V6"/>
<feature type="compositionally biased region" description="Low complexity" evidence="2">
    <location>
        <begin position="445"/>
        <end position="459"/>
    </location>
</feature>
<reference evidence="3 4" key="1">
    <citation type="submission" date="2017-05" db="EMBL/GenBank/DDBJ databases">
        <title>Genome sequence of Candidatus Fukatsuia symbiotica and Candidatus Hamiltonella defensa from Acyrthosiphon pisum strain 5D.</title>
        <authorList>
            <person name="Patel V.A."/>
            <person name="Chevignon G."/>
            <person name="Russell J.A."/>
            <person name="Oliver K.M."/>
        </authorList>
    </citation>
    <scope>NUCLEOTIDE SEQUENCE [LARGE SCALE GENOMIC DNA]</scope>
    <source>
        <strain evidence="3 4">5D</strain>
    </source>
</reference>
<dbReference type="Gene3D" id="1.25.40.650">
    <property type="match status" value="1"/>
</dbReference>
<dbReference type="GO" id="GO:0009252">
    <property type="term" value="P:peptidoglycan biosynthetic process"/>
    <property type="evidence" value="ECO:0007669"/>
    <property type="project" value="TreeGrafter"/>
</dbReference>
<dbReference type="InterPro" id="IPR007443">
    <property type="entry name" value="LpoA"/>
</dbReference>